<organism evidence="2 3">
    <name type="scientific">Sorghum bicolor</name>
    <name type="common">Sorghum</name>
    <name type="synonym">Sorghum vulgare</name>
    <dbReference type="NCBI Taxonomy" id="4558"/>
    <lineage>
        <taxon>Eukaryota</taxon>
        <taxon>Viridiplantae</taxon>
        <taxon>Streptophyta</taxon>
        <taxon>Embryophyta</taxon>
        <taxon>Tracheophyta</taxon>
        <taxon>Spermatophyta</taxon>
        <taxon>Magnoliopsida</taxon>
        <taxon>Liliopsida</taxon>
        <taxon>Poales</taxon>
        <taxon>Poaceae</taxon>
        <taxon>PACMAD clade</taxon>
        <taxon>Panicoideae</taxon>
        <taxon>Andropogonodae</taxon>
        <taxon>Andropogoneae</taxon>
        <taxon>Sorghinae</taxon>
        <taxon>Sorghum</taxon>
    </lineage>
</organism>
<reference evidence="2" key="1">
    <citation type="journal article" date="2019" name="BMC Genomics">
        <title>A new reference genome for Sorghum bicolor reveals high levels of sequence similarity between sweet and grain genotypes: implications for the genetics of sugar metabolism.</title>
        <authorList>
            <person name="Cooper E.A."/>
            <person name="Brenton Z.W."/>
            <person name="Flinn B.S."/>
            <person name="Jenkins J."/>
            <person name="Shu S."/>
            <person name="Flowers D."/>
            <person name="Luo F."/>
            <person name="Wang Y."/>
            <person name="Xia P."/>
            <person name="Barry K."/>
            <person name="Daum C."/>
            <person name="Lipzen A."/>
            <person name="Yoshinaga Y."/>
            <person name="Schmutz J."/>
            <person name="Saski C."/>
            <person name="Vermerris W."/>
            <person name="Kresovich S."/>
        </authorList>
    </citation>
    <scope>NUCLEOTIDE SEQUENCE</scope>
</reference>
<proteinExistence type="predicted"/>
<accession>A0A921Q422</accession>
<evidence type="ECO:0000313" key="2">
    <source>
        <dbReference type="EMBL" id="KAG0513980.1"/>
    </source>
</evidence>
<dbReference type="EMBL" id="CM027689">
    <property type="protein sequence ID" value="KAG0513980.1"/>
    <property type="molecule type" value="Genomic_DNA"/>
</dbReference>
<dbReference type="AlphaFoldDB" id="A0A921Q422"/>
<evidence type="ECO:0000256" key="1">
    <source>
        <dbReference type="SAM" id="MobiDB-lite"/>
    </source>
</evidence>
<sequence length="140" mass="15571">MRNHAWLRTAAAPIACARARRKPASRGHTSEPAHSRRRSPATAAGGSWPREDARLSPCSRLAKQEPRRAFRSLVGRKPRPSPCSGHDDHARVAEGRPTIGLYILLKNITVSSYRIFLLQLKLSNSPYLIISLHETTVFGK</sequence>
<gene>
    <name evidence="2" type="ORF">BDA96_10G149700</name>
</gene>
<evidence type="ECO:0000313" key="3">
    <source>
        <dbReference type="Proteomes" id="UP000807115"/>
    </source>
</evidence>
<dbReference type="Proteomes" id="UP000807115">
    <property type="component" value="Chromosome 10"/>
</dbReference>
<protein>
    <submittedName>
        <fullName evidence="2">Uncharacterized protein</fullName>
    </submittedName>
</protein>
<feature type="region of interest" description="Disordered" evidence="1">
    <location>
        <begin position="17"/>
        <end position="91"/>
    </location>
</feature>
<reference evidence="2" key="2">
    <citation type="submission" date="2020-10" db="EMBL/GenBank/DDBJ databases">
        <authorList>
            <person name="Cooper E.A."/>
            <person name="Brenton Z.W."/>
            <person name="Flinn B.S."/>
            <person name="Jenkins J."/>
            <person name="Shu S."/>
            <person name="Flowers D."/>
            <person name="Luo F."/>
            <person name="Wang Y."/>
            <person name="Xia P."/>
            <person name="Barry K."/>
            <person name="Daum C."/>
            <person name="Lipzen A."/>
            <person name="Yoshinaga Y."/>
            <person name="Schmutz J."/>
            <person name="Saski C."/>
            <person name="Vermerris W."/>
            <person name="Kresovich S."/>
        </authorList>
    </citation>
    <scope>NUCLEOTIDE SEQUENCE</scope>
</reference>
<comment type="caution">
    <text evidence="2">The sequence shown here is derived from an EMBL/GenBank/DDBJ whole genome shotgun (WGS) entry which is preliminary data.</text>
</comment>
<name>A0A921Q422_SORBI</name>